<evidence type="ECO:0000256" key="7">
    <source>
        <dbReference type="ARBA" id="ARBA00023004"/>
    </source>
</evidence>
<dbReference type="Proteomes" id="UP000649955">
    <property type="component" value="Unassembled WGS sequence"/>
</dbReference>
<dbReference type="InterPro" id="IPR000192">
    <property type="entry name" value="Aminotrans_V_dom"/>
</dbReference>
<reference evidence="14" key="1">
    <citation type="journal article" date="2019" name="Int. J. Syst. Evol. Microbiol.">
        <title>The Global Catalogue of Microorganisms (GCM) 10K type strain sequencing project: providing services to taxonomists for standard genome sequencing and annotation.</title>
        <authorList>
            <consortium name="The Broad Institute Genomics Platform"/>
            <consortium name="The Broad Institute Genome Sequencing Center for Infectious Disease"/>
            <person name="Wu L."/>
            <person name="Ma J."/>
        </authorList>
    </citation>
    <scope>NUCLEOTIDE SEQUENCE [LARGE SCALE GENOMIC DNA]</scope>
    <source>
        <strain evidence="14">CGMCC 4.7680</strain>
    </source>
</reference>
<dbReference type="InterPro" id="IPR015422">
    <property type="entry name" value="PyrdxlP-dep_Trfase_small"/>
</dbReference>
<dbReference type="PANTHER" id="PTHR11601:SF34">
    <property type="entry name" value="CYSTEINE DESULFURASE"/>
    <property type="match status" value="1"/>
</dbReference>
<dbReference type="EMBL" id="BNAW01000003">
    <property type="protein sequence ID" value="GHF98388.1"/>
    <property type="molecule type" value="Genomic_DNA"/>
</dbReference>
<dbReference type="PIRSF" id="PIRSF005572">
    <property type="entry name" value="NifS"/>
    <property type="match status" value="1"/>
</dbReference>
<evidence type="ECO:0000256" key="8">
    <source>
        <dbReference type="ARBA" id="ARBA00023014"/>
    </source>
</evidence>
<dbReference type="PANTHER" id="PTHR11601">
    <property type="entry name" value="CYSTEINE DESULFURYLASE FAMILY MEMBER"/>
    <property type="match status" value="1"/>
</dbReference>
<dbReference type="InterPro" id="IPR016454">
    <property type="entry name" value="Cysteine_dSase"/>
</dbReference>
<comment type="catalytic activity">
    <reaction evidence="10">
        <text>(sulfur carrier)-H + L-cysteine = (sulfur carrier)-SH + L-alanine</text>
        <dbReference type="Rhea" id="RHEA:43892"/>
        <dbReference type="Rhea" id="RHEA-COMP:14737"/>
        <dbReference type="Rhea" id="RHEA-COMP:14739"/>
        <dbReference type="ChEBI" id="CHEBI:29917"/>
        <dbReference type="ChEBI" id="CHEBI:35235"/>
        <dbReference type="ChEBI" id="CHEBI:57972"/>
        <dbReference type="ChEBI" id="CHEBI:64428"/>
        <dbReference type="EC" id="2.8.1.7"/>
    </reaction>
</comment>
<organism evidence="13 14">
    <name type="scientific">Amycolatopsis bullii</name>
    <dbReference type="NCBI Taxonomy" id="941987"/>
    <lineage>
        <taxon>Bacteria</taxon>
        <taxon>Bacillati</taxon>
        <taxon>Actinomycetota</taxon>
        <taxon>Actinomycetes</taxon>
        <taxon>Pseudonocardiales</taxon>
        <taxon>Pseudonocardiaceae</taxon>
        <taxon>Amycolatopsis</taxon>
    </lineage>
</organism>
<keyword evidence="4" id="KW-0808">Transferase</keyword>
<evidence type="ECO:0000256" key="6">
    <source>
        <dbReference type="ARBA" id="ARBA00022898"/>
    </source>
</evidence>
<dbReference type="Pfam" id="PF00266">
    <property type="entry name" value="Aminotran_5"/>
    <property type="match status" value="1"/>
</dbReference>
<name>A0ABQ3K106_9PSEU</name>
<dbReference type="SUPFAM" id="SSF53383">
    <property type="entry name" value="PLP-dependent transferases"/>
    <property type="match status" value="1"/>
</dbReference>
<dbReference type="Gene3D" id="3.90.1150.10">
    <property type="entry name" value="Aspartate Aminotransferase, domain 1"/>
    <property type="match status" value="1"/>
</dbReference>
<evidence type="ECO:0000313" key="14">
    <source>
        <dbReference type="Proteomes" id="UP000649955"/>
    </source>
</evidence>
<dbReference type="InterPro" id="IPR015424">
    <property type="entry name" value="PyrdxlP-dep_Trfase"/>
</dbReference>
<keyword evidence="7" id="KW-0408">Iron</keyword>
<keyword evidence="8" id="KW-0411">Iron-sulfur</keyword>
<evidence type="ECO:0000259" key="12">
    <source>
        <dbReference type="Pfam" id="PF00266"/>
    </source>
</evidence>
<dbReference type="NCBIfam" id="TIGR03235">
    <property type="entry name" value="DNA_S_dndA"/>
    <property type="match status" value="1"/>
</dbReference>
<evidence type="ECO:0000256" key="4">
    <source>
        <dbReference type="ARBA" id="ARBA00022679"/>
    </source>
</evidence>
<dbReference type="Gene3D" id="3.40.640.10">
    <property type="entry name" value="Type I PLP-dependent aspartate aminotransferase-like (Major domain)"/>
    <property type="match status" value="1"/>
</dbReference>
<evidence type="ECO:0000256" key="2">
    <source>
        <dbReference type="ARBA" id="ARBA00006490"/>
    </source>
</evidence>
<evidence type="ECO:0000256" key="1">
    <source>
        <dbReference type="ARBA" id="ARBA00001933"/>
    </source>
</evidence>
<keyword evidence="6" id="KW-0663">Pyridoxal phosphate</keyword>
<dbReference type="PROSITE" id="PS00595">
    <property type="entry name" value="AA_TRANSFER_CLASS_5"/>
    <property type="match status" value="1"/>
</dbReference>
<dbReference type="InterPro" id="IPR020578">
    <property type="entry name" value="Aminotrans_V_PyrdxlP_BS"/>
</dbReference>
<proteinExistence type="inferred from homology"/>
<feature type="domain" description="Aminotransferase class V" evidence="12">
    <location>
        <begin position="10"/>
        <end position="371"/>
    </location>
</feature>
<comment type="cofactor">
    <cofactor evidence="1 11">
        <name>pyridoxal 5'-phosphate</name>
        <dbReference type="ChEBI" id="CHEBI:597326"/>
    </cofactor>
</comment>
<evidence type="ECO:0000256" key="5">
    <source>
        <dbReference type="ARBA" id="ARBA00022723"/>
    </source>
</evidence>
<comment type="caution">
    <text evidence="13">The sequence shown here is derived from an EMBL/GenBank/DDBJ whole genome shotgun (WGS) entry which is preliminary data.</text>
</comment>
<gene>
    <name evidence="13" type="ORF">GCM10017567_11360</name>
</gene>
<keyword evidence="14" id="KW-1185">Reference proteome</keyword>
<evidence type="ECO:0000313" key="13">
    <source>
        <dbReference type="EMBL" id="GHF98388.1"/>
    </source>
</evidence>
<keyword evidence="5" id="KW-0479">Metal-binding</keyword>
<dbReference type="RefSeq" id="WP_191306963.1">
    <property type="nucleotide sequence ID" value="NZ_BNAW01000003.1"/>
</dbReference>
<dbReference type="InterPro" id="IPR015421">
    <property type="entry name" value="PyrdxlP-dep_Trfase_major"/>
</dbReference>
<comment type="similarity">
    <text evidence="2">Belongs to the class-V pyridoxal-phosphate-dependent aminotransferase family. NifS/IscS subfamily.</text>
</comment>
<dbReference type="EC" id="2.8.1.7" evidence="3"/>
<keyword evidence="9" id="KW-0045">Antibiotic biosynthesis</keyword>
<protein>
    <recommendedName>
        <fullName evidence="3">cysteine desulfurase</fullName>
        <ecNumber evidence="3">2.8.1.7</ecNumber>
    </recommendedName>
</protein>
<evidence type="ECO:0000256" key="11">
    <source>
        <dbReference type="RuleBase" id="RU004504"/>
    </source>
</evidence>
<evidence type="ECO:0000256" key="10">
    <source>
        <dbReference type="ARBA" id="ARBA00050776"/>
    </source>
</evidence>
<sequence length="383" mass="41432">MTSEDAERAVYLDSNATTPVEPAVLDEVMHYLSVEYGNAGSRTHEYGQTAKSRVQRAREQVAAVVDAQPDEVIFTSGATEGNNIALLGLAQHGDKTGRRRIVTTQIEHKAVLEPVEELQKRGFDVVYVPPTSGGWVDPDAVAAAVTPDTLVVSIMHVNNETGVRQPLSDIVDQLRDHDAYLHVDAAQGFGKEQPELKDPRIDLISVSGHKIYAPKGIGTLITRRRGYKRPPLTPLTYGGGQERGLRPGTLPVALIAGLGTAAQLATANHRRRQDACLRYQRDVISTFQDLGAEFNGDLDRTVAHTVNVSIPGLDSEAVMLSLKGAAAISNGSACTSHSYEPSHVLAAMALSPDRLQGALRISWSHMTQATDWDDIRGRIAAIR</sequence>
<accession>A0ABQ3K106</accession>
<dbReference type="InterPro" id="IPR017644">
    <property type="entry name" value="Cysteine_desulfurase_DndA"/>
</dbReference>
<evidence type="ECO:0000256" key="9">
    <source>
        <dbReference type="ARBA" id="ARBA00023194"/>
    </source>
</evidence>
<evidence type="ECO:0000256" key="3">
    <source>
        <dbReference type="ARBA" id="ARBA00012239"/>
    </source>
</evidence>